<proteinExistence type="predicted"/>
<evidence type="ECO:0000313" key="2">
    <source>
        <dbReference type="EMBL" id="MBO3663837.1"/>
    </source>
</evidence>
<keyword evidence="3" id="KW-1185">Reference proteome</keyword>
<sequence>MTDEQDQTGERVDETPEPEVEAVETPEAERPEPEQPEPETAETPEQPAPETAETLEPEPLPEPDQRLLDAHDLALAALHEITPASSVGPAAGYSVERDGVVSLRFENTLLGYPGWFWTVSLAVVEGSDPTVLEAELLPGDGALLAPDWVPWAVRLKDYQVAQAAAAAEAAAAKAEAGEAAESDEDEDDDRFDDDLADERESILHAGDVDGVDIDAHDPDEQDDDPDEQDDDSDDEDSDDDDDDSDEDDDSDVDDDSDDDEDDEDDDSDDEDDDSDDDDDEDDSDDEDDD</sequence>
<evidence type="ECO:0000256" key="1">
    <source>
        <dbReference type="SAM" id="MobiDB-lite"/>
    </source>
</evidence>
<evidence type="ECO:0000313" key="3">
    <source>
        <dbReference type="Proteomes" id="UP000680132"/>
    </source>
</evidence>
<reference evidence="2" key="1">
    <citation type="submission" date="2021-03" db="EMBL/GenBank/DDBJ databases">
        <title>Microbacterium sp. nov., a novel actinobacterium isolated from cow dung.</title>
        <authorList>
            <person name="Zhang L."/>
        </authorList>
    </citation>
    <scope>NUCLEOTIDE SEQUENCE</scope>
    <source>
        <strain evidence="2">NEAU-LLB</strain>
    </source>
</reference>
<dbReference type="AlphaFoldDB" id="A0A939QLE2"/>
<dbReference type="EMBL" id="JAGFOA010000003">
    <property type="protein sequence ID" value="MBO3663837.1"/>
    <property type="molecule type" value="Genomic_DNA"/>
</dbReference>
<feature type="compositionally biased region" description="Acidic residues" evidence="1">
    <location>
        <begin position="219"/>
        <end position="289"/>
    </location>
</feature>
<feature type="compositionally biased region" description="Acidic residues" evidence="1">
    <location>
        <begin position="178"/>
        <end position="197"/>
    </location>
</feature>
<feature type="compositionally biased region" description="Acidic residues" evidence="1">
    <location>
        <begin position="15"/>
        <end position="26"/>
    </location>
</feature>
<feature type="region of interest" description="Disordered" evidence="1">
    <location>
        <begin position="172"/>
        <end position="289"/>
    </location>
</feature>
<name>A0A939QLE2_9MICO</name>
<organism evidence="2 3">
    <name type="scientific">Microbacterium stercoris</name>
    <dbReference type="NCBI Taxonomy" id="2820289"/>
    <lineage>
        <taxon>Bacteria</taxon>
        <taxon>Bacillati</taxon>
        <taxon>Actinomycetota</taxon>
        <taxon>Actinomycetes</taxon>
        <taxon>Micrococcales</taxon>
        <taxon>Microbacteriaceae</taxon>
        <taxon>Microbacterium</taxon>
    </lineage>
</organism>
<feature type="region of interest" description="Disordered" evidence="1">
    <location>
        <begin position="1"/>
        <end position="64"/>
    </location>
</feature>
<dbReference type="InterPro" id="IPR021391">
    <property type="entry name" value="DUF3027"/>
</dbReference>
<feature type="compositionally biased region" description="Low complexity" evidence="1">
    <location>
        <begin position="43"/>
        <end position="52"/>
    </location>
</feature>
<protein>
    <submittedName>
        <fullName evidence="2">DUF3027 domain-containing protein</fullName>
    </submittedName>
</protein>
<comment type="caution">
    <text evidence="2">The sequence shown here is derived from an EMBL/GenBank/DDBJ whole genome shotgun (WGS) entry which is preliminary data.</text>
</comment>
<gene>
    <name evidence="2" type="ORF">J5V96_09955</name>
</gene>
<dbReference type="Proteomes" id="UP000680132">
    <property type="component" value="Unassembled WGS sequence"/>
</dbReference>
<dbReference type="Pfam" id="PF11228">
    <property type="entry name" value="DUF3027"/>
    <property type="match status" value="1"/>
</dbReference>
<accession>A0A939QLE2</accession>